<sequence length="243" mass="25884">MTGLVGIIQARMGASRLPGKVLLPLGSRTVLGRAVAAARESGALDELVVATTEEPEDDAVVAECARLTVACHRGPTDDVLSRFLGALDAYPAGAVMRFTADNPLQDPDIIATAARVFRAVPGLDYLSTSIGRTLPRGLDVEIISGPALRALDALATGHHRVHVTSFAYTHPEMFRVLGLTIPPDRSHLRLTLDTEADWHLVRAVVAHVGDGTVNLPKLAEWLDARPEVCALNAEVAQKALEEA</sequence>
<proteinExistence type="predicted"/>
<gene>
    <name evidence="1" type="ORF">GCM10009681_35890</name>
</gene>
<dbReference type="GO" id="GO:0016740">
    <property type="term" value="F:transferase activity"/>
    <property type="evidence" value="ECO:0007669"/>
    <property type="project" value="UniProtKB-KW"/>
</dbReference>
<organism evidence="1 2">
    <name type="scientific">Luedemannella helvata</name>
    <dbReference type="NCBI Taxonomy" id="349315"/>
    <lineage>
        <taxon>Bacteria</taxon>
        <taxon>Bacillati</taxon>
        <taxon>Actinomycetota</taxon>
        <taxon>Actinomycetes</taxon>
        <taxon>Micromonosporales</taxon>
        <taxon>Micromonosporaceae</taxon>
        <taxon>Luedemannella</taxon>
    </lineage>
</organism>
<dbReference type="Proteomes" id="UP001500655">
    <property type="component" value="Unassembled WGS sequence"/>
</dbReference>
<accession>A0ABP4WVM9</accession>
<comment type="caution">
    <text evidence="1">The sequence shown here is derived from an EMBL/GenBank/DDBJ whole genome shotgun (WGS) entry which is preliminary data.</text>
</comment>
<dbReference type="CDD" id="cd02518">
    <property type="entry name" value="GT2_SpsF"/>
    <property type="match status" value="1"/>
</dbReference>
<keyword evidence="1" id="KW-0808">Transferase</keyword>
<dbReference type="SUPFAM" id="SSF53448">
    <property type="entry name" value="Nucleotide-diphospho-sugar transferases"/>
    <property type="match status" value="1"/>
</dbReference>
<evidence type="ECO:0000313" key="1">
    <source>
        <dbReference type="EMBL" id="GAA1761566.1"/>
    </source>
</evidence>
<dbReference type="EMBL" id="BAAALS010000017">
    <property type="protein sequence ID" value="GAA1761566.1"/>
    <property type="molecule type" value="Genomic_DNA"/>
</dbReference>
<dbReference type="Gene3D" id="3.90.550.10">
    <property type="entry name" value="Spore Coat Polysaccharide Biosynthesis Protein SpsA, Chain A"/>
    <property type="match status" value="1"/>
</dbReference>
<keyword evidence="2" id="KW-1185">Reference proteome</keyword>
<reference evidence="2" key="1">
    <citation type="journal article" date="2019" name="Int. J. Syst. Evol. Microbiol.">
        <title>The Global Catalogue of Microorganisms (GCM) 10K type strain sequencing project: providing services to taxonomists for standard genome sequencing and annotation.</title>
        <authorList>
            <consortium name="The Broad Institute Genomics Platform"/>
            <consortium name="The Broad Institute Genome Sequencing Center for Infectious Disease"/>
            <person name="Wu L."/>
            <person name="Ma J."/>
        </authorList>
    </citation>
    <scope>NUCLEOTIDE SEQUENCE [LARGE SCALE GENOMIC DNA]</scope>
    <source>
        <strain evidence="2">JCM 13249</strain>
    </source>
</reference>
<dbReference type="Pfam" id="PF02348">
    <property type="entry name" value="CTP_transf_3"/>
    <property type="match status" value="1"/>
</dbReference>
<dbReference type="InterPro" id="IPR029044">
    <property type="entry name" value="Nucleotide-diphossugar_trans"/>
</dbReference>
<dbReference type="PANTHER" id="PTHR42866:SF1">
    <property type="entry name" value="SPORE COAT POLYSACCHARIDE BIOSYNTHESIS PROTEIN SPSF"/>
    <property type="match status" value="1"/>
</dbReference>
<dbReference type="RefSeq" id="WP_344083028.1">
    <property type="nucleotide sequence ID" value="NZ_BAAALS010000017.1"/>
</dbReference>
<dbReference type="InterPro" id="IPR003329">
    <property type="entry name" value="Cytidylyl_trans"/>
</dbReference>
<evidence type="ECO:0000313" key="2">
    <source>
        <dbReference type="Proteomes" id="UP001500655"/>
    </source>
</evidence>
<protein>
    <submittedName>
        <fullName evidence="1">NTP transferase domain-containing protein</fullName>
    </submittedName>
</protein>
<name>A0ABP4WVM9_9ACTN</name>
<dbReference type="PANTHER" id="PTHR42866">
    <property type="entry name" value="3-DEOXY-MANNO-OCTULOSONATE CYTIDYLYLTRANSFERASE"/>
    <property type="match status" value="1"/>
</dbReference>